<proteinExistence type="predicted"/>
<protein>
    <submittedName>
        <fullName evidence="1">Uncharacterized protein</fullName>
    </submittedName>
</protein>
<comment type="caution">
    <text evidence="1">The sequence shown here is derived from an EMBL/GenBank/DDBJ whole genome shotgun (WGS) entry which is preliminary data.</text>
</comment>
<gene>
    <name evidence="1" type="ORF">M091_1012</name>
</gene>
<reference evidence="1 2" key="1">
    <citation type="submission" date="2014-04" db="EMBL/GenBank/DDBJ databases">
        <authorList>
            <person name="Sears C."/>
            <person name="Carroll K."/>
            <person name="Sack B.R."/>
            <person name="Qadri F."/>
            <person name="Myers L.L."/>
            <person name="Chung G.-T."/>
            <person name="Escheverria P."/>
            <person name="Fraser C.M."/>
            <person name="Sadzewicz L."/>
            <person name="Shefchek K.A."/>
            <person name="Tallon L."/>
            <person name="Das S.P."/>
            <person name="Daugherty S."/>
            <person name="Mongodin E.F."/>
        </authorList>
    </citation>
    <scope>NUCLEOTIDE SEQUENCE [LARGE SCALE GENOMIC DNA]</scope>
    <source>
        <strain evidence="1 2">3776 D15 i</strain>
    </source>
</reference>
<evidence type="ECO:0000313" key="1">
    <source>
        <dbReference type="EMBL" id="KDS37037.1"/>
    </source>
</evidence>
<name>A0AB34LFN8_PARDI</name>
<dbReference type="Proteomes" id="UP000027850">
    <property type="component" value="Unassembled WGS sequence"/>
</dbReference>
<sequence>MIQSLGGKNAHYKVVILPIITICVAYRDHMCGLMRLYV</sequence>
<dbReference type="AlphaFoldDB" id="A0AB34LFN8"/>
<evidence type="ECO:0000313" key="2">
    <source>
        <dbReference type="Proteomes" id="UP000027850"/>
    </source>
</evidence>
<organism evidence="1 2">
    <name type="scientific">Parabacteroides distasonis str. 3776 D15 i</name>
    <dbReference type="NCBI Taxonomy" id="1339342"/>
    <lineage>
        <taxon>Bacteria</taxon>
        <taxon>Pseudomonadati</taxon>
        <taxon>Bacteroidota</taxon>
        <taxon>Bacteroidia</taxon>
        <taxon>Bacteroidales</taxon>
        <taxon>Tannerellaceae</taxon>
        <taxon>Parabacteroides</taxon>
    </lineage>
</organism>
<dbReference type="EMBL" id="JNHK01000089">
    <property type="protein sequence ID" value="KDS37037.1"/>
    <property type="molecule type" value="Genomic_DNA"/>
</dbReference>
<accession>A0AB34LFN8</accession>